<feature type="region of interest" description="Disordered" evidence="8">
    <location>
        <begin position="1"/>
        <end position="35"/>
    </location>
</feature>
<protein>
    <recommendedName>
        <fullName evidence="9">Zn(2)-C6 fungal-type domain-containing protein</fullName>
    </recommendedName>
</protein>
<evidence type="ECO:0000313" key="11">
    <source>
        <dbReference type="Proteomes" id="UP000182658"/>
    </source>
</evidence>
<dbReference type="GO" id="GO:0005634">
    <property type="term" value="C:nucleus"/>
    <property type="evidence" value="ECO:0007669"/>
    <property type="project" value="UniProtKB-SubCell"/>
</dbReference>
<dbReference type="PROSITE" id="PS50048">
    <property type="entry name" value="ZN2_CY6_FUNGAL_2"/>
    <property type="match status" value="1"/>
</dbReference>
<dbReference type="GO" id="GO:0006351">
    <property type="term" value="P:DNA-templated transcription"/>
    <property type="evidence" value="ECO:0007669"/>
    <property type="project" value="InterPro"/>
</dbReference>
<dbReference type="Pfam" id="PF00172">
    <property type="entry name" value="Zn_clus"/>
    <property type="match status" value="1"/>
</dbReference>
<dbReference type="EMBL" id="KV875101">
    <property type="protein sequence ID" value="OIW25722.1"/>
    <property type="molecule type" value="Genomic_DNA"/>
</dbReference>
<evidence type="ECO:0000313" key="10">
    <source>
        <dbReference type="EMBL" id="OIW25722.1"/>
    </source>
</evidence>
<dbReference type="InterPro" id="IPR036864">
    <property type="entry name" value="Zn2-C6_fun-type_DNA-bd_sf"/>
</dbReference>
<dbReference type="Proteomes" id="UP000182658">
    <property type="component" value="Unassembled WGS sequence"/>
</dbReference>
<dbReference type="InterPro" id="IPR001138">
    <property type="entry name" value="Zn2Cys6_DnaBD"/>
</dbReference>
<dbReference type="CDD" id="cd12148">
    <property type="entry name" value="fungal_TF_MHR"/>
    <property type="match status" value="1"/>
</dbReference>
<keyword evidence="2" id="KW-0479">Metal-binding</keyword>
<feature type="domain" description="Zn(2)-C6 fungal-type" evidence="9">
    <location>
        <begin position="38"/>
        <end position="68"/>
    </location>
</feature>
<dbReference type="InParanoid" id="A0A1J7JDS6"/>
<feature type="compositionally biased region" description="Polar residues" evidence="8">
    <location>
        <begin position="108"/>
        <end position="133"/>
    </location>
</feature>
<keyword evidence="5" id="KW-0238">DNA-binding</keyword>
<dbReference type="GO" id="GO:0003677">
    <property type="term" value="F:DNA binding"/>
    <property type="evidence" value="ECO:0007669"/>
    <property type="project" value="UniProtKB-KW"/>
</dbReference>
<proteinExistence type="predicted"/>
<dbReference type="Gene3D" id="4.10.240.10">
    <property type="entry name" value="Zn(2)-C6 fungal-type DNA-binding domain"/>
    <property type="match status" value="1"/>
</dbReference>
<keyword evidence="4" id="KW-0805">Transcription regulation</keyword>
<dbReference type="Pfam" id="PF04082">
    <property type="entry name" value="Fungal_trans"/>
    <property type="match status" value="1"/>
</dbReference>
<accession>A0A1J7JDS6</accession>
<evidence type="ECO:0000259" key="9">
    <source>
        <dbReference type="PROSITE" id="PS50048"/>
    </source>
</evidence>
<dbReference type="STRING" id="1408157.A0A1J7JDS6"/>
<dbReference type="SMART" id="SM00066">
    <property type="entry name" value="GAL4"/>
    <property type="match status" value="1"/>
</dbReference>
<evidence type="ECO:0000256" key="2">
    <source>
        <dbReference type="ARBA" id="ARBA00022723"/>
    </source>
</evidence>
<keyword evidence="3" id="KW-0862">Zinc</keyword>
<keyword evidence="7" id="KW-0539">Nucleus</keyword>
<keyword evidence="6" id="KW-0804">Transcription</keyword>
<dbReference type="InterPro" id="IPR007219">
    <property type="entry name" value="XnlR_reg_dom"/>
</dbReference>
<organism evidence="10 11">
    <name type="scientific">Coniochaeta ligniaria NRRL 30616</name>
    <dbReference type="NCBI Taxonomy" id="1408157"/>
    <lineage>
        <taxon>Eukaryota</taxon>
        <taxon>Fungi</taxon>
        <taxon>Dikarya</taxon>
        <taxon>Ascomycota</taxon>
        <taxon>Pezizomycotina</taxon>
        <taxon>Sordariomycetes</taxon>
        <taxon>Sordariomycetidae</taxon>
        <taxon>Coniochaetales</taxon>
        <taxon>Coniochaetaceae</taxon>
        <taxon>Coniochaeta</taxon>
    </lineage>
</organism>
<gene>
    <name evidence="10" type="ORF">CONLIGDRAFT_656453</name>
</gene>
<dbReference type="InterPro" id="IPR051615">
    <property type="entry name" value="Transcr_Regulatory_Elem"/>
</dbReference>
<dbReference type="PANTHER" id="PTHR31313">
    <property type="entry name" value="TY1 ENHANCER ACTIVATOR"/>
    <property type="match status" value="1"/>
</dbReference>
<comment type="subcellular location">
    <subcellularLocation>
        <location evidence="1">Nucleus</location>
    </subcellularLocation>
</comment>
<feature type="region of interest" description="Disordered" evidence="8">
    <location>
        <begin position="108"/>
        <end position="138"/>
    </location>
</feature>
<sequence length="679" mass="74842">MEDLASQASRRSGSVSSSSTAAPRTRTDRAPRAHRGMTCANCRARKTRCDGLQPSCKTCEVYHDQCRYDKPPPMSQVMAMAKRLQEAEQTVRLLKEALDSRPVVIQTTPPAGQGASDSPTSFTGALNHGSSRKGTSEELLSDLSLDEHGKISYYGPTSAIHDPPALDASPPQVEPYDEPSSKLNMSTILTSNAQESRAWEEFALGSAAAQSDIPKATLAKLLQIHWAWIAPMFMWVYRPAFMRDMAIGGPYYSTFLLMVLCAHAARFHDAKVGEMLTARARLLLGAEIQKPSSVPTAQALLQLSARELAFGSTSQAWLYSGMAFRMVSDLGLHHHSGRILSLGHLSPEDLEIRRRLFWSCYFWDKAICLYLGRMPALTELPFVHTPEFLDNYAENEYWSPSNGVFNLSRIPAGDYPELKTHAVSSFANSCKLAVILNDIICQLYAKRSLVDIEHASKCIRSSLDEWREKSPAHLKLDPDNLPDICPPPHILAQNLLYHTTIILLHRPFYTVTAHHIACRRAANSLEKLLLLLEKTFGFSRVTYLMGYCIYTGASVVTHDVKAGDVDAGQKMQTFLRALQQGTGTCPILQRSLDIINNCLRADSAAHPPGNSPGLADALNANTMTGSYLPAFPYLELQGGLDPGNQAADLSVMDLDGFSLLDSFPENHIGTNTAEWYLPS</sequence>
<evidence type="ECO:0000256" key="1">
    <source>
        <dbReference type="ARBA" id="ARBA00004123"/>
    </source>
</evidence>
<dbReference type="GO" id="GO:0008270">
    <property type="term" value="F:zinc ion binding"/>
    <property type="evidence" value="ECO:0007669"/>
    <property type="project" value="InterPro"/>
</dbReference>
<reference evidence="10 11" key="1">
    <citation type="submission" date="2016-10" db="EMBL/GenBank/DDBJ databases">
        <title>Draft genome sequence of Coniochaeta ligniaria NRRL30616, a lignocellulolytic fungus for bioabatement of inhibitors in plant biomass hydrolysates.</title>
        <authorList>
            <consortium name="DOE Joint Genome Institute"/>
            <person name="Jimenez D.J."/>
            <person name="Hector R.E."/>
            <person name="Riley R."/>
            <person name="Sun H."/>
            <person name="Grigoriev I.V."/>
            <person name="Van Elsas J.D."/>
            <person name="Nichols N.N."/>
        </authorList>
    </citation>
    <scope>NUCLEOTIDE SEQUENCE [LARGE SCALE GENOMIC DNA]</scope>
    <source>
        <strain evidence="10 11">NRRL 30616</strain>
    </source>
</reference>
<evidence type="ECO:0000256" key="4">
    <source>
        <dbReference type="ARBA" id="ARBA00023015"/>
    </source>
</evidence>
<dbReference type="CDD" id="cd00067">
    <property type="entry name" value="GAL4"/>
    <property type="match status" value="1"/>
</dbReference>
<dbReference type="SUPFAM" id="SSF57701">
    <property type="entry name" value="Zn2/Cys6 DNA-binding domain"/>
    <property type="match status" value="1"/>
</dbReference>
<evidence type="ECO:0000256" key="8">
    <source>
        <dbReference type="SAM" id="MobiDB-lite"/>
    </source>
</evidence>
<dbReference type="AlphaFoldDB" id="A0A1J7JDS6"/>
<dbReference type="GO" id="GO:0000981">
    <property type="term" value="F:DNA-binding transcription factor activity, RNA polymerase II-specific"/>
    <property type="evidence" value="ECO:0007669"/>
    <property type="project" value="InterPro"/>
</dbReference>
<dbReference type="PANTHER" id="PTHR31313:SF85">
    <property type="entry name" value="ZN(II)2CYS6 TRANSCRIPTION FACTOR (EUROFUNG)"/>
    <property type="match status" value="1"/>
</dbReference>
<feature type="compositionally biased region" description="Low complexity" evidence="8">
    <location>
        <begin position="1"/>
        <end position="24"/>
    </location>
</feature>
<evidence type="ECO:0000256" key="7">
    <source>
        <dbReference type="ARBA" id="ARBA00023242"/>
    </source>
</evidence>
<dbReference type="PROSITE" id="PS00463">
    <property type="entry name" value="ZN2_CY6_FUNGAL_1"/>
    <property type="match status" value="1"/>
</dbReference>
<dbReference type="SMART" id="SM00906">
    <property type="entry name" value="Fungal_trans"/>
    <property type="match status" value="1"/>
</dbReference>
<evidence type="ECO:0000256" key="5">
    <source>
        <dbReference type="ARBA" id="ARBA00023125"/>
    </source>
</evidence>
<evidence type="ECO:0000256" key="3">
    <source>
        <dbReference type="ARBA" id="ARBA00022833"/>
    </source>
</evidence>
<evidence type="ECO:0000256" key="6">
    <source>
        <dbReference type="ARBA" id="ARBA00023163"/>
    </source>
</evidence>
<name>A0A1J7JDS6_9PEZI</name>
<keyword evidence="11" id="KW-1185">Reference proteome</keyword>
<dbReference type="OrthoDB" id="4161332at2759"/>